<evidence type="ECO:0000313" key="2">
    <source>
        <dbReference type="Proteomes" id="UP000317429"/>
    </source>
</evidence>
<protein>
    <recommendedName>
        <fullName evidence="3">Four helix bundle protein</fullName>
    </recommendedName>
</protein>
<dbReference type="RefSeq" id="WP_145291729.1">
    <property type="nucleotide sequence ID" value="NZ_CP036291.1"/>
</dbReference>
<name>A0A518DJ98_9BACT</name>
<dbReference type="CDD" id="cd16377">
    <property type="entry name" value="23S_rRNA_IVP_like"/>
    <property type="match status" value="1"/>
</dbReference>
<organism evidence="1 2">
    <name type="scientific">Pirellulimonas nuda</name>
    <dbReference type="NCBI Taxonomy" id="2528009"/>
    <lineage>
        <taxon>Bacteria</taxon>
        <taxon>Pseudomonadati</taxon>
        <taxon>Planctomycetota</taxon>
        <taxon>Planctomycetia</taxon>
        <taxon>Pirellulales</taxon>
        <taxon>Lacipirellulaceae</taxon>
        <taxon>Pirellulimonas</taxon>
    </lineage>
</organism>
<dbReference type="OrthoDB" id="276165at2"/>
<dbReference type="PANTHER" id="PTHR38471">
    <property type="entry name" value="FOUR HELIX BUNDLE PROTEIN"/>
    <property type="match status" value="1"/>
</dbReference>
<proteinExistence type="predicted"/>
<dbReference type="KEGG" id="pnd:Pla175_49860"/>
<dbReference type="Proteomes" id="UP000317429">
    <property type="component" value="Chromosome"/>
</dbReference>
<dbReference type="SUPFAM" id="SSF158446">
    <property type="entry name" value="IVS-encoded protein-like"/>
    <property type="match status" value="1"/>
</dbReference>
<dbReference type="PANTHER" id="PTHR38471:SF2">
    <property type="entry name" value="FOUR HELIX BUNDLE PROTEIN"/>
    <property type="match status" value="1"/>
</dbReference>
<accession>A0A518DJ98</accession>
<evidence type="ECO:0008006" key="3">
    <source>
        <dbReference type="Google" id="ProtNLM"/>
    </source>
</evidence>
<reference evidence="1 2" key="1">
    <citation type="submission" date="2019-02" db="EMBL/GenBank/DDBJ databases">
        <title>Deep-cultivation of Planctomycetes and their phenomic and genomic characterization uncovers novel biology.</title>
        <authorList>
            <person name="Wiegand S."/>
            <person name="Jogler M."/>
            <person name="Boedeker C."/>
            <person name="Pinto D."/>
            <person name="Vollmers J."/>
            <person name="Rivas-Marin E."/>
            <person name="Kohn T."/>
            <person name="Peeters S.H."/>
            <person name="Heuer A."/>
            <person name="Rast P."/>
            <person name="Oberbeckmann S."/>
            <person name="Bunk B."/>
            <person name="Jeske O."/>
            <person name="Meyerdierks A."/>
            <person name="Storesund J.E."/>
            <person name="Kallscheuer N."/>
            <person name="Luecker S."/>
            <person name="Lage O.M."/>
            <person name="Pohl T."/>
            <person name="Merkel B.J."/>
            <person name="Hornburger P."/>
            <person name="Mueller R.-W."/>
            <person name="Bruemmer F."/>
            <person name="Labrenz M."/>
            <person name="Spormann A.M."/>
            <person name="Op den Camp H."/>
            <person name="Overmann J."/>
            <person name="Amann R."/>
            <person name="Jetten M.S.M."/>
            <person name="Mascher T."/>
            <person name="Medema M.H."/>
            <person name="Devos D.P."/>
            <person name="Kaster A.-K."/>
            <person name="Ovreas L."/>
            <person name="Rohde M."/>
            <person name="Galperin M.Y."/>
            <person name="Jogler C."/>
        </authorList>
    </citation>
    <scope>NUCLEOTIDE SEQUENCE [LARGE SCALE GENOMIC DNA]</scope>
    <source>
        <strain evidence="1 2">Pla175</strain>
    </source>
</reference>
<evidence type="ECO:0000313" key="1">
    <source>
        <dbReference type="EMBL" id="QDU91557.1"/>
    </source>
</evidence>
<keyword evidence="2" id="KW-1185">Reference proteome</keyword>
<dbReference type="InterPro" id="IPR036583">
    <property type="entry name" value="23S_rRNA_IVS_sf"/>
</dbReference>
<sequence>MGSDIRSHHDLKVWQLGMDIAEETYVLTAGFPSDDRFSLTNQMRRAASSIPANIAEGNGRDSIKDYLRHLSIAFGSLSELETFIQLALRLRYLEPSQPSRILEMIEEEGRMLRGLQKSLRAKLPPI</sequence>
<dbReference type="NCBIfam" id="TIGR02436">
    <property type="entry name" value="four helix bundle protein"/>
    <property type="match status" value="1"/>
</dbReference>
<dbReference type="EMBL" id="CP036291">
    <property type="protein sequence ID" value="QDU91557.1"/>
    <property type="molecule type" value="Genomic_DNA"/>
</dbReference>
<dbReference type="Pfam" id="PF05635">
    <property type="entry name" value="23S_rRNA_IVP"/>
    <property type="match status" value="1"/>
</dbReference>
<gene>
    <name evidence="1" type="ORF">Pla175_49860</name>
</gene>
<dbReference type="AlphaFoldDB" id="A0A518DJ98"/>
<dbReference type="Gene3D" id="1.20.1440.60">
    <property type="entry name" value="23S rRNA-intervening sequence"/>
    <property type="match status" value="1"/>
</dbReference>
<dbReference type="InterPro" id="IPR012657">
    <property type="entry name" value="23S_rRNA-intervening_sequence"/>
</dbReference>